<evidence type="ECO:0000256" key="3">
    <source>
        <dbReference type="ARBA" id="ARBA00023163"/>
    </source>
</evidence>
<organism evidence="4">
    <name type="scientific">Lyngbya confervoides BDU141951</name>
    <dbReference type="NCBI Taxonomy" id="1574623"/>
    <lineage>
        <taxon>Bacteria</taxon>
        <taxon>Bacillati</taxon>
        <taxon>Cyanobacteriota</taxon>
        <taxon>Cyanophyceae</taxon>
        <taxon>Oscillatoriophycideae</taxon>
        <taxon>Oscillatoriales</taxon>
        <taxon>Microcoleaceae</taxon>
        <taxon>Lyngbya</taxon>
    </lineage>
</organism>
<reference evidence="4" key="3">
    <citation type="submission" date="2020-02" db="EMBL/GenBank/DDBJ databases">
        <authorList>
            <person name="Sarangi A.N."/>
            <person name="Ghosh S."/>
            <person name="Mukherjee M."/>
            <person name="Tripathy S."/>
        </authorList>
    </citation>
    <scope>NUCLEOTIDE SEQUENCE</scope>
    <source>
        <strain evidence="4">BDU141951</strain>
    </source>
</reference>
<sequence>MVALVEIPAAKAFHALSDPLRLRIIESLRDCEYCVADLCEHLDVSQSKLSFHLRVLKEAAIVRSRSQGRWTYYSLNLPQIVALEQHLADFRYFTASLPTAPEATLSSRHSES</sequence>
<proteinExistence type="predicted"/>
<dbReference type="CDD" id="cd00090">
    <property type="entry name" value="HTH_ARSR"/>
    <property type="match status" value="1"/>
</dbReference>
<dbReference type="InterPro" id="IPR051081">
    <property type="entry name" value="HTH_MetalResp_TranReg"/>
</dbReference>
<reference evidence="4" key="2">
    <citation type="journal article" date="2015" name="Genome Announc.">
        <title>Draft Genome Sequence of Filamentous Marine Cyanobacterium Lyngbya confervoides Strain BDU141951.</title>
        <authorList>
            <person name="Chandrababunaidu M.M."/>
            <person name="Sen D."/>
            <person name="Tripathy S."/>
        </authorList>
    </citation>
    <scope>NUCLEOTIDE SEQUENCE</scope>
    <source>
        <strain evidence="4">BDU141951</strain>
    </source>
</reference>
<dbReference type="GO" id="GO:0003700">
    <property type="term" value="F:DNA-binding transcription factor activity"/>
    <property type="evidence" value="ECO:0007669"/>
    <property type="project" value="InterPro"/>
</dbReference>
<dbReference type="SMART" id="SM00418">
    <property type="entry name" value="HTH_ARSR"/>
    <property type="match status" value="1"/>
</dbReference>
<dbReference type="GO" id="GO:0003677">
    <property type="term" value="F:DNA binding"/>
    <property type="evidence" value="ECO:0007669"/>
    <property type="project" value="UniProtKB-KW"/>
</dbReference>
<dbReference type="InterPro" id="IPR036390">
    <property type="entry name" value="WH_DNA-bd_sf"/>
</dbReference>
<dbReference type="AlphaFoldDB" id="A0A0C1UM40"/>
<dbReference type="Pfam" id="PF01022">
    <property type="entry name" value="HTH_5"/>
    <property type="match status" value="1"/>
</dbReference>
<dbReference type="Gene3D" id="1.10.10.10">
    <property type="entry name" value="Winged helix-like DNA-binding domain superfamily/Winged helix DNA-binding domain"/>
    <property type="match status" value="1"/>
</dbReference>
<evidence type="ECO:0000313" key="4">
    <source>
        <dbReference type="EMBL" id="NEV66245.1"/>
    </source>
</evidence>
<comment type="caution">
    <text evidence="4">The sequence shown here is derived from an EMBL/GenBank/DDBJ whole genome shotgun (WGS) entry which is preliminary data.</text>
</comment>
<dbReference type="PANTHER" id="PTHR33154:SF18">
    <property type="entry name" value="ARSENICAL RESISTANCE OPERON REPRESSOR"/>
    <property type="match status" value="1"/>
</dbReference>
<protein>
    <submittedName>
        <fullName evidence="4">Winged helix-turn-helix transcriptional regulator</fullName>
    </submittedName>
</protein>
<keyword evidence="1" id="KW-0805">Transcription regulation</keyword>
<dbReference type="InterPro" id="IPR001845">
    <property type="entry name" value="HTH_ArsR_DNA-bd_dom"/>
</dbReference>
<dbReference type="PANTHER" id="PTHR33154">
    <property type="entry name" value="TRANSCRIPTIONAL REGULATOR, ARSR FAMILY"/>
    <property type="match status" value="1"/>
</dbReference>
<gene>
    <name evidence="4" type="ORF">QQ91_003850</name>
</gene>
<accession>A0A0C1UM40</accession>
<dbReference type="PROSITE" id="PS50987">
    <property type="entry name" value="HTH_ARSR_2"/>
    <property type="match status" value="1"/>
</dbReference>
<dbReference type="PRINTS" id="PR00778">
    <property type="entry name" value="HTHARSR"/>
</dbReference>
<dbReference type="EMBL" id="JTHE02000003">
    <property type="protein sequence ID" value="NEV66245.1"/>
    <property type="molecule type" value="Genomic_DNA"/>
</dbReference>
<dbReference type="InterPro" id="IPR036388">
    <property type="entry name" value="WH-like_DNA-bd_sf"/>
</dbReference>
<name>A0A0C1UM40_9CYAN</name>
<keyword evidence="2" id="KW-0238">DNA-binding</keyword>
<dbReference type="SUPFAM" id="SSF46785">
    <property type="entry name" value="Winged helix' DNA-binding domain"/>
    <property type="match status" value="1"/>
</dbReference>
<reference evidence="4" key="1">
    <citation type="submission" date="2014-11" db="EMBL/GenBank/DDBJ databases">
        <authorList>
            <person name="Malar M.C."/>
            <person name="Sen D."/>
            <person name="Tripathy S."/>
        </authorList>
    </citation>
    <scope>NUCLEOTIDE SEQUENCE</scope>
    <source>
        <strain evidence="4">BDU141951</strain>
    </source>
</reference>
<dbReference type="NCBIfam" id="NF033788">
    <property type="entry name" value="HTH_metalloreg"/>
    <property type="match status" value="1"/>
</dbReference>
<dbReference type="InterPro" id="IPR011991">
    <property type="entry name" value="ArsR-like_HTH"/>
</dbReference>
<evidence type="ECO:0000256" key="1">
    <source>
        <dbReference type="ARBA" id="ARBA00023015"/>
    </source>
</evidence>
<evidence type="ECO:0000256" key="2">
    <source>
        <dbReference type="ARBA" id="ARBA00023125"/>
    </source>
</evidence>
<keyword evidence="3" id="KW-0804">Transcription</keyword>